<dbReference type="PANTHER" id="PTHR45947">
    <property type="entry name" value="SULFOQUINOVOSYL TRANSFERASE SQD2"/>
    <property type="match status" value="1"/>
</dbReference>
<dbReference type="Gene3D" id="3.40.50.2000">
    <property type="entry name" value="Glycogen Phosphorylase B"/>
    <property type="match status" value="2"/>
</dbReference>
<dbReference type="SUPFAM" id="SSF53756">
    <property type="entry name" value="UDP-Glycosyltransferase/glycogen phosphorylase"/>
    <property type="match status" value="1"/>
</dbReference>
<dbReference type="Proteomes" id="UP000674938">
    <property type="component" value="Unassembled WGS sequence"/>
</dbReference>
<gene>
    <name evidence="3" type="ORF">I6N95_05645</name>
</gene>
<dbReference type="AlphaFoldDB" id="A0A940P8N8"/>
<keyword evidence="4" id="KW-1185">Reference proteome</keyword>
<dbReference type="InterPro" id="IPR050194">
    <property type="entry name" value="Glycosyltransferase_grp1"/>
</dbReference>
<reference evidence="3" key="1">
    <citation type="submission" date="2020-12" db="EMBL/GenBank/DDBJ databases">
        <title>Vagococcus allomyrinae sp. nov. and Enterococcus lavae sp. nov., isolated from the larvae of Allomyrina dichotoma.</title>
        <authorList>
            <person name="Lee S.D."/>
        </authorList>
    </citation>
    <scope>NUCLEOTIDE SEQUENCE</scope>
    <source>
        <strain evidence="3">BWB3-3</strain>
    </source>
</reference>
<evidence type="ECO:0000313" key="4">
    <source>
        <dbReference type="Proteomes" id="UP000674938"/>
    </source>
</evidence>
<dbReference type="InterPro" id="IPR001296">
    <property type="entry name" value="Glyco_trans_1"/>
</dbReference>
<dbReference type="CDD" id="cd03817">
    <property type="entry name" value="GT4_UGDG-like"/>
    <property type="match status" value="1"/>
</dbReference>
<dbReference type="RefSeq" id="WP_209525489.1">
    <property type="nucleotide sequence ID" value="NZ_JAEEGA010000003.1"/>
</dbReference>
<feature type="domain" description="Glycosyltransferase subfamily 4-like N-terminal" evidence="2">
    <location>
        <begin position="14"/>
        <end position="181"/>
    </location>
</feature>
<dbReference type="Pfam" id="PF00534">
    <property type="entry name" value="Glycos_transf_1"/>
    <property type="match status" value="1"/>
</dbReference>
<dbReference type="GO" id="GO:0016758">
    <property type="term" value="F:hexosyltransferase activity"/>
    <property type="evidence" value="ECO:0007669"/>
    <property type="project" value="TreeGrafter"/>
</dbReference>
<comment type="caution">
    <text evidence="3">The sequence shown here is derived from an EMBL/GenBank/DDBJ whole genome shotgun (WGS) entry which is preliminary data.</text>
</comment>
<evidence type="ECO:0000259" key="2">
    <source>
        <dbReference type="Pfam" id="PF13439"/>
    </source>
</evidence>
<feature type="domain" description="Glycosyl transferase family 1" evidence="1">
    <location>
        <begin position="191"/>
        <end position="348"/>
    </location>
</feature>
<dbReference type="PANTHER" id="PTHR45947:SF3">
    <property type="entry name" value="SULFOQUINOVOSYL TRANSFERASE SQD2"/>
    <property type="match status" value="1"/>
</dbReference>
<organism evidence="3 4">
    <name type="scientific">Vagococcus allomyrinae</name>
    <dbReference type="NCBI Taxonomy" id="2794353"/>
    <lineage>
        <taxon>Bacteria</taxon>
        <taxon>Bacillati</taxon>
        <taxon>Bacillota</taxon>
        <taxon>Bacilli</taxon>
        <taxon>Lactobacillales</taxon>
        <taxon>Enterococcaceae</taxon>
        <taxon>Vagococcus</taxon>
    </lineage>
</organism>
<accession>A0A940P8N8</accession>
<protein>
    <submittedName>
        <fullName evidence="3">Glycosyltransferase family 4 protein</fullName>
    </submittedName>
</protein>
<name>A0A940P8N8_9ENTE</name>
<dbReference type="InterPro" id="IPR028098">
    <property type="entry name" value="Glyco_trans_4-like_N"/>
</dbReference>
<evidence type="ECO:0000313" key="3">
    <source>
        <dbReference type="EMBL" id="MBP1040479.1"/>
    </source>
</evidence>
<dbReference type="FunFam" id="3.40.50.2000:FF:000136">
    <property type="entry name" value="Glycosyl transferase, group 1"/>
    <property type="match status" value="1"/>
</dbReference>
<sequence>MRIGIFSDTYFPQVSGVSTSIKTLKESLEGMGHQVYIFTTTDPKAEAAEENIVRLPSIAFMSFKDRRIAISGNYKALRIARQLKLDVIHTQTEFSLGFIGKHVAKQMGIPHIHTYHTMYEDYLHYIAGGKLLRPRHVAALSRYFCNQADGVVAPSKRVEDQLRGYEVYSKIGIIPTGVDLSKFKPVVDGHNIRHELNLRADQPIILSLSRLSEEKNIMAVIQAMPEVLQSRPDARLVIVGGGPQRDELEKAVSELAITEAVVFTGEKKSHEVPNYYTQADVFVSASESESQGLTYIEALACKTAIVAKENDYTKTLVGPNGELGTLVVKDGELAQALLKELNSIESQSIEAIRGQVLEEISGETFARNIVSFYHDCDQTVHPVYYDQRMKVF</sequence>
<proteinExistence type="predicted"/>
<dbReference type="Pfam" id="PF13439">
    <property type="entry name" value="Glyco_transf_4"/>
    <property type="match status" value="1"/>
</dbReference>
<evidence type="ECO:0000259" key="1">
    <source>
        <dbReference type="Pfam" id="PF00534"/>
    </source>
</evidence>
<dbReference type="EMBL" id="JAEEGA010000003">
    <property type="protein sequence ID" value="MBP1040479.1"/>
    <property type="molecule type" value="Genomic_DNA"/>
</dbReference>